<dbReference type="GO" id="GO:0016301">
    <property type="term" value="F:kinase activity"/>
    <property type="evidence" value="ECO:0007669"/>
    <property type="project" value="UniProtKB-KW"/>
</dbReference>
<keyword evidence="3" id="KW-0597">Phosphoprotein</keyword>
<dbReference type="InterPro" id="IPR036890">
    <property type="entry name" value="HATPase_C_sf"/>
</dbReference>
<keyword evidence="5" id="KW-0547">Nucleotide-binding</keyword>
<dbReference type="EMBL" id="BONC01000008">
    <property type="protein sequence ID" value="GIF55650.1"/>
    <property type="molecule type" value="Genomic_DNA"/>
</dbReference>
<dbReference type="Pfam" id="PF07730">
    <property type="entry name" value="HisKA_3"/>
    <property type="match status" value="1"/>
</dbReference>
<keyword evidence="6 13" id="KW-0418">Kinase</keyword>
<evidence type="ECO:0000256" key="1">
    <source>
        <dbReference type="ARBA" id="ARBA00000085"/>
    </source>
</evidence>
<evidence type="ECO:0000256" key="9">
    <source>
        <dbReference type="SAM" id="Phobius"/>
    </source>
</evidence>
<feature type="domain" description="Histidine kinase/HSP90-like ATPase" evidence="10">
    <location>
        <begin position="306"/>
        <end position="391"/>
    </location>
</feature>
<keyword evidence="9" id="KW-0812">Transmembrane</keyword>
<dbReference type="InterPro" id="IPR011712">
    <property type="entry name" value="Sig_transdc_His_kin_sub3_dim/P"/>
</dbReference>
<evidence type="ECO:0000256" key="2">
    <source>
        <dbReference type="ARBA" id="ARBA00012438"/>
    </source>
</evidence>
<feature type="domain" description="Putative sensor" evidence="12">
    <location>
        <begin position="23"/>
        <end position="175"/>
    </location>
</feature>
<reference evidence="13 14" key="1">
    <citation type="submission" date="2021-01" db="EMBL/GenBank/DDBJ databases">
        <title>Whole genome shotgun sequence of Asanoa iriomotensis NBRC 100142.</title>
        <authorList>
            <person name="Komaki H."/>
            <person name="Tamura T."/>
        </authorList>
    </citation>
    <scope>NUCLEOTIDE SEQUENCE [LARGE SCALE GENOMIC DNA]</scope>
    <source>
        <strain evidence="13 14">NBRC 100142</strain>
    </source>
</reference>
<keyword evidence="14" id="KW-1185">Reference proteome</keyword>
<evidence type="ECO:0000259" key="12">
    <source>
        <dbReference type="Pfam" id="PF13796"/>
    </source>
</evidence>
<dbReference type="SUPFAM" id="SSF55874">
    <property type="entry name" value="ATPase domain of HSP90 chaperone/DNA topoisomerase II/histidine kinase"/>
    <property type="match status" value="1"/>
</dbReference>
<keyword evidence="9" id="KW-1133">Transmembrane helix</keyword>
<evidence type="ECO:0000256" key="3">
    <source>
        <dbReference type="ARBA" id="ARBA00022553"/>
    </source>
</evidence>
<dbReference type="Gene3D" id="3.30.565.10">
    <property type="entry name" value="Histidine kinase-like ATPase, C-terminal domain"/>
    <property type="match status" value="1"/>
</dbReference>
<evidence type="ECO:0000259" key="11">
    <source>
        <dbReference type="Pfam" id="PF07730"/>
    </source>
</evidence>
<evidence type="ECO:0000256" key="6">
    <source>
        <dbReference type="ARBA" id="ARBA00022777"/>
    </source>
</evidence>
<feature type="transmembrane region" description="Helical" evidence="9">
    <location>
        <begin position="141"/>
        <end position="166"/>
    </location>
</feature>
<dbReference type="Pfam" id="PF13796">
    <property type="entry name" value="Sensor"/>
    <property type="match status" value="1"/>
</dbReference>
<proteinExistence type="predicted"/>
<dbReference type="Pfam" id="PF02518">
    <property type="entry name" value="HATPase_c"/>
    <property type="match status" value="1"/>
</dbReference>
<dbReference type="PANTHER" id="PTHR24421:SF10">
    <property type="entry name" value="NITRATE_NITRITE SENSOR PROTEIN NARQ"/>
    <property type="match status" value="1"/>
</dbReference>
<dbReference type="RefSeq" id="WP_239090585.1">
    <property type="nucleotide sequence ID" value="NZ_BAAALU010000007.1"/>
</dbReference>
<feature type="domain" description="Signal transduction histidine kinase subgroup 3 dimerisation and phosphoacceptor" evidence="11">
    <location>
        <begin position="203"/>
        <end position="270"/>
    </location>
</feature>
<dbReference type="InterPro" id="IPR003594">
    <property type="entry name" value="HATPase_dom"/>
</dbReference>
<gene>
    <name evidence="13" type="ORF">Air01nite_17450</name>
</gene>
<organism evidence="13 14">
    <name type="scientific">Asanoa iriomotensis</name>
    <dbReference type="NCBI Taxonomy" id="234613"/>
    <lineage>
        <taxon>Bacteria</taxon>
        <taxon>Bacillati</taxon>
        <taxon>Actinomycetota</taxon>
        <taxon>Actinomycetes</taxon>
        <taxon>Micromonosporales</taxon>
        <taxon>Micromonosporaceae</taxon>
        <taxon>Asanoa</taxon>
    </lineage>
</organism>
<evidence type="ECO:0000259" key="10">
    <source>
        <dbReference type="Pfam" id="PF02518"/>
    </source>
</evidence>
<keyword evidence="4" id="KW-0808">Transferase</keyword>
<evidence type="ECO:0000256" key="5">
    <source>
        <dbReference type="ARBA" id="ARBA00022741"/>
    </source>
</evidence>
<feature type="transmembrane region" description="Helical" evidence="9">
    <location>
        <begin position="20"/>
        <end position="51"/>
    </location>
</feature>
<dbReference type="Gene3D" id="1.20.5.1930">
    <property type="match status" value="1"/>
</dbReference>
<evidence type="ECO:0000313" key="13">
    <source>
        <dbReference type="EMBL" id="GIF55650.1"/>
    </source>
</evidence>
<accession>A0ABQ4BYT9</accession>
<keyword evidence="7" id="KW-0067">ATP-binding</keyword>
<comment type="caution">
    <text evidence="13">The sequence shown here is derived from an EMBL/GenBank/DDBJ whole genome shotgun (WGS) entry which is preliminary data.</text>
</comment>
<evidence type="ECO:0000256" key="4">
    <source>
        <dbReference type="ARBA" id="ARBA00022679"/>
    </source>
</evidence>
<comment type="catalytic activity">
    <reaction evidence="1">
        <text>ATP + protein L-histidine = ADP + protein N-phospho-L-histidine.</text>
        <dbReference type="EC" id="2.7.13.3"/>
    </reaction>
</comment>
<dbReference type="EC" id="2.7.13.3" evidence="2"/>
<dbReference type="InterPro" id="IPR025828">
    <property type="entry name" value="Put_sensor_dom"/>
</dbReference>
<feature type="transmembrane region" description="Helical" evidence="9">
    <location>
        <begin position="98"/>
        <end position="129"/>
    </location>
</feature>
<keyword evidence="9" id="KW-0472">Membrane</keyword>
<evidence type="ECO:0000313" key="14">
    <source>
        <dbReference type="Proteomes" id="UP000624325"/>
    </source>
</evidence>
<protein>
    <recommendedName>
        <fullName evidence="2">histidine kinase</fullName>
        <ecNumber evidence="2">2.7.13.3</ecNumber>
    </recommendedName>
</protein>
<keyword evidence="8" id="KW-0902">Two-component regulatory system</keyword>
<sequence>MDWEERIRAAREAVPRGLALAALSLGVGLPLFVATVVSVALLPLGVGVLLAPRALAAVRRFADAQRDRGLRWSGVRVDRSHRAPGLRTLADPVTWRDLLWLAVNVPVGTAIGLVPAALTAWAGFGLVIAPVVAASGAEGGFWPVAVAIGVSAAAVLVLGAPAILGLHARFSAALLRPPRRELAARVDRLEETRADAVDAGAAELRRIEKDLHDGAQARIAAVGMTIGLAEQLVRTDPAKAEALLAEARDTSGQALADLRRLVRGIHPPVLAERGLVEAVRALAVVLPVPTTVFADRGVRAAPPIEAALYFAVAEALANVAKHSGAARAWVTLRAPADGVLVVEVGDDGAGAARVPTAGGLAGVRRRLDAFDGRLAVTSPPGGPTVVTMEVPCGS</sequence>
<dbReference type="Proteomes" id="UP000624325">
    <property type="component" value="Unassembled WGS sequence"/>
</dbReference>
<dbReference type="InterPro" id="IPR050482">
    <property type="entry name" value="Sensor_HK_TwoCompSys"/>
</dbReference>
<evidence type="ECO:0000256" key="8">
    <source>
        <dbReference type="ARBA" id="ARBA00023012"/>
    </source>
</evidence>
<evidence type="ECO:0000256" key="7">
    <source>
        <dbReference type="ARBA" id="ARBA00022840"/>
    </source>
</evidence>
<name>A0ABQ4BYT9_9ACTN</name>
<dbReference type="CDD" id="cd16917">
    <property type="entry name" value="HATPase_UhpB-NarQ-NarX-like"/>
    <property type="match status" value="1"/>
</dbReference>
<dbReference type="PANTHER" id="PTHR24421">
    <property type="entry name" value="NITRATE/NITRITE SENSOR PROTEIN NARX-RELATED"/>
    <property type="match status" value="1"/>
</dbReference>